<organism evidence="4 5">
    <name type="scientific">Micromonospora avicenniae</name>
    <dbReference type="NCBI Taxonomy" id="1198245"/>
    <lineage>
        <taxon>Bacteria</taxon>
        <taxon>Bacillati</taxon>
        <taxon>Actinomycetota</taxon>
        <taxon>Actinomycetes</taxon>
        <taxon>Micromonosporales</taxon>
        <taxon>Micromonosporaceae</taxon>
        <taxon>Micromonospora</taxon>
    </lineage>
</organism>
<gene>
    <name evidence="4" type="ORF">SAMN05444858_105195</name>
</gene>
<dbReference type="Proteomes" id="UP000186004">
    <property type="component" value="Unassembled WGS sequence"/>
</dbReference>
<protein>
    <submittedName>
        <fullName evidence="4">Glycosyltransferase involved in cell wall bisynthesis</fullName>
    </submittedName>
</protein>
<dbReference type="STRING" id="1198245.SAMN05444858_105195"/>
<evidence type="ECO:0000256" key="2">
    <source>
        <dbReference type="SAM" id="MobiDB-lite"/>
    </source>
</evidence>
<accession>A0A1N6X2K7</accession>
<dbReference type="Gene3D" id="3.40.50.2000">
    <property type="entry name" value="Glycogen Phosphorylase B"/>
    <property type="match status" value="2"/>
</dbReference>
<evidence type="ECO:0000313" key="4">
    <source>
        <dbReference type="EMBL" id="SIQ96481.1"/>
    </source>
</evidence>
<feature type="region of interest" description="Disordered" evidence="2">
    <location>
        <begin position="418"/>
        <end position="445"/>
    </location>
</feature>
<name>A0A1N6X2K7_9ACTN</name>
<dbReference type="OrthoDB" id="9806887at2"/>
<dbReference type="EMBL" id="FTNF01000005">
    <property type="protein sequence ID" value="SIQ96481.1"/>
    <property type="molecule type" value="Genomic_DNA"/>
</dbReference>
<dbReference type="AlphaFoldDB" id="A0A1N6X2K7"/>
<feature type="domain" description="Glycosyl transferase family 1" evidence="3">
    <location>
        <begin position="228"/>
        <end position="384"/>
    </location>
</feature>
<proteinExistence type="predicted"/>
<evidence type="ECO:0000256" key="1">
    <source>
        <dbReference type="ARBA" id="ARBA00022679"/>
    </source>
</evidence>
<keyword evidence="1 4" id="KW-0808">Transferase</keyword>
<evidence type="ECO:0000259" key="3">
    <source>
        <dbReference type="Pfam" id="PF00534"/>
    </source>
</evidence>
<dbReference type="InterPro" id="IPR050194">
    <property type="entry name" value="Glycosyltransferase_grp1"/>
</dbReference>
<dbReference type="Pfam" id="PF00534">
    <property type="entry name" value="Glycos_transf_1"/>
    <property type="match status" value="1"/>
</dbReference>
<keyword evidence="5" id="KW-1185">Reference proteome</keyword>
<feature type="region of interest" description="Disordered" evidence="2">
    <location>
        <begin position="1"/>
        <end position="23"/>
    </location>
</feature>
<sequence length="445" mass="48574">MLDSRPEPASGHADSVPVDELGGQPAPRALIAVEARFARTPDGAIWTREGPAYDFFTRYLSAFSQVVVVARVADAPSVAPDAHRVDGPRVTVQPIPHYVGPWQYLRRRKAVVRALRNADEANAVLILRAPTVLGSLMAAARERRGLPYAVEVMADPHTVYAPGVVRHPLRPWLRWRYTALLRRQCRTAIGVSYVTEQYLQRRYPAGQHAATAAYSSVELPADAFVAKPPSPKQRDEYVIVSVGSLEMLYKGIDTLIMALSRLTAAGLPVRCIHVGTGRQQARLEQLATELGVRHRIDFVGSVAAGAQVRQYLDQADVFAMPSRTEGLPKALVEAMARGMPAVGSSVGGIPELLAEEDIVPPDDHVALAEAIERLLMDPAKRSRASVRNLARARDFAQDVLQRRRNAFYEALRQAVSDGRNSSGRLVRKPGHHAPTTSALGGRAVS</sequence>
<dbReference type="InterPro" id="IPR001296">
    <property type="entry name" value="Glyco_trans_1"/>
</dbReference>
<dbReference type="GO" id="GO:0016758">
    <property type="term" value="F:hexosyltransferase activity"/>
    <property type="evidence" value="ECO:0007669"/>
    <property type="project" value="TreeGrafter"/>
</dbReference>
<dbReference type="PANTHER" id="PTHR45947:SF3">
    <property type="entry name" value="SULFOQUINOVOSYL TRANSFERASE SQD2"/>
    <property type="match status" value="1"/>
</dbReference>
<dbReference type="PANTHER" id="PTHR45947">
    <property type="entry name" value="SULFOQUINOVOSYL TRANSFERASE SQD2"/>
    <property type="match status" value="1"/>
</dbReference>
<dbReference type="CDD" id="cd03801">
    <property type="entry name" value="GT4_PimA-like"/>
    <property type="match status" value="1"/>
</dbReference>
<dbReference type="SUPFAM" id="SSF53756">
    <property type="entry name" value="UDP-Glycosyltransferase/glycogen phosphorylase"/>
    <property type="match status" value="1"/>
</dbReference>
<evidence type="ECO:0000313" key="5">
    <source>
        <dbReference type="Proteomes" id="UP000186004"/>
    </source>
</evidence>
<reference evidence="4 5" key="1">
    <citation type="submission" date="2017-01" db="EMBL/GenBank/DDBJ databases">
        <authorList>
            <person name="Mah S.A."/>
            <person name="Swanson W.J."/>
            <person name="Moy G.W."/>
            <person name="Vacquier V.D."/>
        </authorList>
    </citation>
    <scope>NUCLEOTIDE SEQUENCE [LARGE SCALE GENOMIC DNA]</scope>
    <source>
        <strain evidence="4 5">DSM 45758</strain>
    </source>
</reference>